<dbReference type="Proteomes" id="UP000215027">
    <property type="component" value="Chromosome I"/>
</dbReference>
<dbReference type="Pfam" id="PF09376">
    <property type="entry name" value="NurA"/>
    <property type="match status" value="1"/>
</dbReference>
<proteinExistence type="predicted"/>
<evidence type="ECO:0000313" key="3">
    <source>
        <dbReference type="EMBL" id="CUS04772.2"/>
    </source>
</evidence>
<dbReference type="KEGG" id="pbf:CFX0092_A2894"/>
<sequence>MTLELDKLSPDLEQMARAAAEMRREQKTRAKQLRELVAERATDWAGIRAGLQRAEEIADRKYFRAAAPLTENEPLNAAIPPPPPPDRATIIATDGSQIMPDRHAAFLYYLINVGAIVYHHGSDLAPAIHTSPRLFYPQIEDDQTEDEPGFDTSQVTIARDRGEIEMLANLAAAYRGGPGWVLALLDQRLLYWPMVGERGSAEGVVANWTRAMRHIHETGALLAGYIDRPGKRSVITMLQTLLDEPDMDWRALGKRPTGNELTDAGLYATLLGPGCRSPVFVDISSTNKRFAEEDPNIEVCFFYLNAGNSNVAVADELEPGGEARAVARVDIPRWVAENPAAVSAVHSLVYDQCRILRNYPYALTRADELAVVKRDDETNLNFMIDLAMQRVGLSGSETAKQSGKEIARGGRTQYRMGSGHG</sequence>
<protein>
    <recommendedName>
        <fullName evidence="2">NurA domain-containing protein</fullName>
    </recommendedName>
</protein>
<dbReference type="OrthoDB" id="9799918at2"/>
<evidence type="ECO:0000259" key="2">
    <source>
        <dbReference type="SMART" id="SM00933"/>
    </source>
</evidence>
<dbReference type="AlphaFoldDB" id="A0A160T4Q0"/>
<reference evidence="3" key="1">
    <citation type="submission" date="2016-01" db="EMBL/GenBank/DDBJ databases">
        <authorList>
            <person name="Mcilroy J.S."/>
            <person name="Karst M S."/>
            <person name="Albertsen M."/>
        </authorList>
    </citation>
    <scope>NUCLEOTIDE SEQUENCE</scope>
    <source>
        <strain evidence="3">Cfx-K</strain>
    </source>
</reference>
<feature type="region of interest" description="Disordered" evidence="1">
    <location>
        <begin position="398"/>
        <end position="421"/>
    </location>
</feature>
<dbReference type="RefSeq" id="WP_095044061.1">
    <property type="nucleotide sequence ID" value="NZ_LN890655.1"/>
</dbReference>
<gene>
    <name evidence="3" type="ORF">CFX0092_A2894</name>
</gene>
<dbReference type="SMART" id="SM00933">
    <property type="entry name" value="NurA"/>
    <property type="match status" value="1"/>
</dbReference>
<accession>A0A160T4Q0</accession>
<keyword evidence="4" id="KW-1185">Reference proteome</keyword>
<evidence type="ECO:0000313" key="4">
    <source>
        <dbReference type="Proteomes" id="UP000215027"/>
    </source>
</evidence>
<dbReference type="EMBL" id="LN890655">
    <property type="protein sequence ID" value="CUS04772.2"/>
    <property type="molecule type" value="Genomic_DNA"/>
</dbReference>
<dbReference type="InterPro" id="IPR018977">
    <property type="entry name" value="NurA_domain"/>
</dbReference>
<evidence type="ECO:0000256" key="1">
    <source>
        <dbReference type="SAM" id="MobiDB-lite"/>
    </source>
</evidence>
<name>A0A160T4Q0_9CHLR</name>
<feature type="domain" description="NurA" evidence="2">
    <location>
        <begin position="88"/>
        <end position="372"/>
    </location>
</feature>
<organism evidence="3 4">
    <name type="scientific">Candidatus Promineifilum breve</name>
    <dbReference type="NCBI Taxonomy" id="1806508"/>
    <lineage>
        <taxon>Bacteria</taxon>
        <taxon>Bacillati</taxon>
        <taxon>Chloroflexota</taxon>
        <taxon>Ardenticatenia</taxon>
        <taxon>Candidatus Promineifilales</taxon>
        <taxon>Candidatus Promineifilaceae</taxon>
        <taxon>Candidatus Promineifilum</taxon>
    </lineage>
</organism>